<sequence length="549" mass="58451">MPDPFRTARPGRPDPSRPAPRSSPDDHDTLPPRADEPPRRARGAAAGGRAPPGGRGARSRGTRRPVARPHRRPLPRRGRTGGRAAGRGAHPCRGGPPGRAARLRPRPRRRPPPRPRRPRGGAPHRARARRTTAGRGRRPRRGDAGRERLPAGRRCDLDGFKRVNDTEGHAAGDAVLVEVAHRLRAVVRGSETVARVGGDEFVVVIEAPRAGPGRSGTPRQVAEQLADRIREELSEPVRYGPTAHSVSVSIGMIAAVPGRAAEDVLRDADIAMYRAKERGRNRVEVFDDLLRADLVERGRIEHLLRSALAGTGAAALSVDYQPVHDLDTGAVVGFEALARLCDARGGSVDPAVFVEVAESTGLITALGAAVLDAALAALVRRRARFPRERAWMSVNLSARQVQHGDIATTIGRALDQHGLRPGDLTLELTESVLLAAGSSAIRQLAELHESGVGIAIDDFGTGYASLSYLVALPVTVVKIDRSFTAGMASDPASATIVAAIARLSEELGLGCVVEGIESRRQLDALPAGLLGQGFLLGRPGPEPCSDWTR</sequence>
<dbReference type="InterPro" id="IPR000160">
    <property type="entry name" value="GGDEF_dom"/>
</dbReference>
<dbReference type="CDD" id="cd01948">
    <property type="entry name" value="EAL"/>
    <property type="match status" value="1"/>
</dbReference>
<dbReference type="SUPFAM" id="SSF55073">
    <property type="entry name" value="Nucleotide cyclase"/>
    <property type="match status" value="1"/>
</dbReference>
<evidence type="ECO:0000256" key="1">
    <source>
        <dbReference type="SAM" id="MobiDB-lite"/>
    </source>
</evidence>
<dbReference type="PROSITE" id="PS50883">
    <property type="entry name" value="EAL"/>
    <property type="match status" value="1"/>
</dbReference>
<dbReference type="EMBL" id="CP060131">
    <property type="protein sequence ID" value="QNG51364.1"/>
    <property type="molecule type" value="Genomic_DNA"/>
</dbReference>
<feature type="compositionally biased region" description="Basic and acidic residues" evidence="1">
    <location>
        <begin position="23"/>
        <end position="39"/>
    </location>
</feature>
<dbReference type="NCBIfam" id="TIGR00254">
    <property type="entry name" value="GGDEF"/>
    <property type="match status" value="1"/>
</dbReference>
<evidence type="ECO:0000313" key="4">
    <source>
        <dbReference type="EMBL" id="QNG51364.1"/>
    </source>
</evidence>
<dbReference type="InterPro" id="IPR029787">
    <property type="entry name" value="Nucleotide_cyclase"/>
</dbReference>
<dbReference type="CDD" id="cd01949">
    <property type="entry name" value="GGDEF"/>
    <property type="match status" value="1"/>
</dbReference>
<dbReference type="InterPro" id="IPR035919">
    <property type="entry name" value="EAL_sf"/>
</dbReference>
<dbReference type="PROSITE" id="PS50887">
    <property type="entry name" value="GGDEF"/>
    <property type="match status" value="1"/>
</dbReference>
<evidence type="ECO:0000259" key="2">
    <source>
        <dbReference type="PROSITE" id="PS50883"/>
    </source>
</evidence>
<dbReference type="Pfam" id="PF00563">
    <property type="entry name" value="EAL"/>
    <property type="match status" value="1"/>
</dbReference>
<name>A0A7G7MF03_9PSEU</name>
<dbReference type="PANTHER" id="PTHR44757:SF2">
    <property type="entry name" value="BIOFILM ARCHITECTURE MAINTENANCE PROTEIN MBAA"/>
    <property type="match status" value="1"/>
</dbReference>
<protein>
    <submittedName>
        <fullName evidence="4">EAL domain-containing protein</fullName>
    </submittedName>
</protein>
<dbReference type="AlphaFoldDB" id="A0A7G7MF03"/>
<feature type="domain" description="EAL" evidence="2">
    <location>
        <begin position="297"/>
        <end position="549"/>
    </location>
</feature>
<dbReference type="InterPro" id="IPR052155">
    <property type="entry name" value="Biofilm_reg_signaling"/>
</dbReference>
<dbReference type="Gene3D" id="3.20.20.450">
    <property type="entry name" value="EAL domain"/>
    <property type="match status" value="1"/>
</dbReference>
<keyword evidence="5" id="KW-1185">Reference proteome</keyword>
<dbReference type="Pfam" id="PF00990">
    <property type="entry name" value="GGDEF"/>
    <property type="match status" value="1"/>
</dbReference>
<dbReference type="SMART" id="SM00267">
    <property type="entry name" value="GGDEF"/>
    <property type="match status" value="1"/>
</dbReference>
<gene>
    <name evidence="4" type="ORF">H6H00_24980</name>
</gene>
<feature type="compositionally biased region" description="Basic residues" evidence="1">
    <location>
        <begin position="57"/>
        <end position="80"/>
    </location>
</feature>
<organism evidence="4 5">
    <name type="scientific">Pseudonocardia petroleophila</name>
    <dbReference type="NCBI Taxonomy" id="37331"/>
    <lineage>
        <taxon>Bacteria</taxon>
        <taxon>Bacillati</taxon>
        <taxon>Actinomycetota</taxon>
        <taxon>Actinomycetes</taxon>
        <taxon>Pseudonocardiales</taxon>
        <taxon>Pseudonocardiaceae</taxon>
        <taxon>Pseudonocardia</taxon>
    </lineage>
</organism>
<evidence type="ECO:0000259" key="3">
    <source>
        <dbReference type="PROSITE" id="PS50887"/>
    </source>
</evidence>
<feature type="compositionally biased region" description="Basic and acidic residues" evidence="1">
    <location>
        <begin position="141"/>
        <end position="151"/>
    </location>
</feature>
<dbReference type="Gene3D" id="3.30.70.270">
    <property type="match status" value="1"/>
</dbReference>
<dbReference type="SMART" id="SM00052">
    <property type="entry name" value="EAL"/>
    <property type="match status" value="1"/>
</dbReference>
<feature type="region of interest" description="Disordered" evidence="1">
    <location>
        <begin position="1"/>
        <end position="151"/>
    </location>
</feature>
<reference evidence="4 5" key="1">
    <citation type="submission" date="2020-08" db="EMBL/GenBank/DDBJ databases">
        <authorList>
            <person name="Mo P."/>
        </authorList>
    </citation>
    <scope>NUCLEOTIDE SEQUENCE [LARGE SCALE GENOMIC DNA]</scope>
    <source>
        <strain evidence="4 5">CGMCC 4.1532</strain>
    </source>
</reference>
<dbReference type="SUPFAM" id="SSF141868">
    <property type="entry name" value="EAL domain-like"/>
    <property type="match status" value="1"/>
</dbReference>
<dbReference type="PANTHER" id="PTHR44757">
    <property type="entry name" value="DIGUANYLATE CYCLASE DGCP"/>
    <property type="match status" value="1"/>
</dbReference>
<dbReference type="Proteomes" id="UP000515728">
    <property type="component" value="Chromosome"/>
</dbReference>
<feature type="domain" description="GGDEF" evidence="3">
    <location>
        <begin position="148"/>
        <end position="288"/>
    </location>
</feature>
<accession>A0A7G7MF03</accession>
<dbReference type="InterPro" id="IPR001633">
    <property type="entry name" value="EAL_dom"/>
</dbReference>
<feature type="compositionally biased region" description="Basic residues" evidence="1">
    <location>
        <begin position="101"/>
        <end position="140"/>
    </location>
</feature>
<evidence type="ECO:0000313" key="5">
    <source>
        <dbReference type="Proteomes" id="UP000515728"/>
    </source>
</evidence>
<dbReference type="InterPro" id="IPR043128">
    <property type="entry name" value="Rev_trsase/Diguanyl_cyclase"/>
</dbReference>
<proteinExistence type="predicted"/>
<dbReference type="KEGG" id="ppel:H6H00_24980"/>